<dbReference type="GO" id="GO:0004190">
    <property type="term" value="F:aspartic-type endopeptidase activity"/>
    <property type="evidence" value="ECO:0007669"/>
    <property type="project" value="InterPro"/>
</dbReference>
<feature type="domain" description="Retrotransposon gag" evidence="2">
    <location>
        <begin position="135"/>
        <end position="227"/>
    </location>
</feature>
<evidence type="ECO:0000259" key="2">
    <source>
        <dbReference type="Pfam" id="PF03732"/>
    </source>
</evidence>
<evidence type="ECO:0000313" key="3">
    <source>
        <dbReference type="EMBL" id="KAE9197719.1"/>
    </source>
</evidence>
<feature type="compositionally biased region" description="Basic residues" evidence="1">
    <location>
        <begin position="617"/>
        <end position="626"/>
    </location>
</feature>
<dbReference type="CDD" id="cd00303">
    <property type="entry name" value="retropepsin_like"/>
    <property type="match status" value="1"/>
</dbReference>
<organism evidence="3 4">
    <name type="scientific">Phytophthora fragariae</name>
    <dbReference type="NCBI Taxonomy" id="53985"/>
    <lineage>
        <taxon>Eukaryota</taxon>
        <taxon>Sar</taxon>
        <taxon>Stramenopiles</taxon>
        <taxon>Oomycota</taxon>
        <taxon>Peronosporomycetes</taxon>
        <taxon>Peronosporales</taxon>
        <taxon>Peronosporaceae</taxon>
        <taxon>Phytophthora</taxon>
    </lineage>
</organism>
<dbReference type="PANTHER" id="PTHR15503">
    <property type="entry name" value="LDOC1 RELATED"/>
    <property type="match status" value="1"/>
</dbReference>
<dbReference type="InterPro" id="IPR005162">
    <property type="entry name" value="Retrotrans_gag_dom"/>
</dbReference>
<protein>
    <recommendedName>
        <fullName evidence="2">Retrotransposon gag domain-containing protein</fullName>
    </recommendedName>
</protein>
<dbReference type="InterPro" id="IPR032567">
    <property type="entry name" value="RTL1-rel"/>
</dbReference>
<dbReference type="PANTHER" id="PTHR15503:SF22">
    <property type="entry name" value="TRANSPOSON TY3-I GAG POLYPROTEIN"/>
    <property type="match status" value="1"/>
</dbReference>
<proteinExistence type="predicted"/>
<dbReference type="AlphaFoldDB" id="A0A6A3X7N5"/>
<comment type="caution">
    <text evidence="3">The sequence shown here is derived from an EMBL/GenBank/DDBJ whole genome shotgun (WGS) entry which is preliminary data.</text>
</comment>
<feature type="region of interest" description="Disordered" evidence="1">
    <location>
        <begin position="805"/>
        <end position="832"/>
    </location>
</feature>
<dbReference type="PROSITE" id="PS00141">
    <property type="entry name" value="ASP_PROTEASE"/>
    <property type="match status" value="1"/>
</dbReference>
<feature type="region of interest" description="Disordered" evidence="1">
    <location>
        <begin position="615"/>
        <end position="634"/>
    </location>
</feature>
<dbReference type="SUPFAM" id="SSF50630">
    <property type="entry name" value="Acid proteases"/>
    <property type="match status" value="1"/>
</dbReference>
<dbReference type="InterPro" id="IPR021109">
    <property type="entry name" value="Peptidase_aspartic_dom_sf"/>
</dbReference>
<dbReference type="Proteomes" id="UP000440367">
    <property type="component" value="Unassembled WGS sequence"/>
</dbReference>
<evidence type="ECO:0000313" key="4">
    <source>
        <dbReference type="Proteomes" id="UP000440367"/>
    </source>
</evidence>
<accession>A0A6A3X7N5</accession>
<dbReference type="EMBL" id="QXGD01001860">
    <property type="protein sequence ID" value="KAE9197719.1"/>
    <property type="molecule type" value="Genomic_DNA"/>
</dbReference>
<dbReference type="InterPro" id="IPR001969">
    <property type="entry name" value="Aspartic_peptidase_AS"/>
</dbReference>
<feature type="region of interest" description="Disordered" evidence="1">
    <location>
        <begin position="73"/>
        <end position="100"/>
    </location>
</feature>
<dbReference type="GO" id="GO:0006508">
    <property type="term" value="P:proteolysis"/>
    <property type="evidence" value="ECO:0007669"/>
    <property type="project" value="InterPro"/>
</dbReference>
<name>A0A6A3X7N5_9STRA</name>
<sequence length="832" mass="91616">MTKFEMSEGTPSVAPAMTLEHTAFPHLTTVEWQALHRLAAVSGEFVVTSLLSSATPDQQRQAIQEFMERELAEAKRRVPTPSHSSRNDAVKMETSSYSGAGQDRLSLNRWFREIDIAIASRLIEAPTARVNFLLSRLSGKAKEWTLGKLVVNRDAFPTLESLQSDLRLAFEPPQDESRTRAIFFALRQGKMSMRDYVQKTQHLVSCIVTNPIDVASQVHVFIFGMREGMTRCCLTRAEPSTLEAALALALREDYTVASSYARALTPDAWASAPEPMEIDAIEAESRSRLHVVQGSTTTTARATVVHWSATAVASLVIAQRCVVCQLQSWQSLKSSAWPTTRSRPLFQKTPDLLAPPVLYAHFNATTTNGDSRLILISLHVAGAERPLRALLDSGATNNFIRGDCLALLPPHVCVREGSGEIVVKLADDKPHRAPRRAVSLAYAFDGILGMPWLARYQPEIDWLARSVRRRVGYDVSEVFTHLLVAPSRHVAVVDRTSTTQPPQRESDGPRCVECAASVIGPVSNPPSRAREGMKKNAAPGLPHVKNAVEQRLPPVQNAVERRFPHVKNAVEQRLPLENAMVEQRLPFADDSVAQQDLRDTGMRILIQRDFVSSSGSRRLRKSKRNRSGTAVDPAPSSEILNVVEYSEGSPNQVRAIEVANPPSDAATITRLPGLSWKHFLRDLKAGEIEQVCLLTGSDQPDVLANAVCDDVSSSRLKAAEPKSVREARFAAQSWSALQDSNNPVYSLAASRLLHAERWTRVLRDTLSHVASLAAAFEEVVDGLDLIPRQWPLPRHAVLRPGHLAQQEVPPGSSRGRCPQTRVGGASSMRSIS</sequence>
<dbReference type="Gene3D" id="2.40.70.10">
    <property type="entry name" value="Acid Proteases"/>
    <property type="match status" value="1"/>
</dbReference>
<evidence type="ECO:0000256" key="1">
    <source>
        <dbReference type="SAM" id="MobiDB-lite"/>
    </source>
</evidence>
<dbReference type="Pfam" id="PF03732">
    <property type="entry name" value="Retrotrans_gag"/>
    <property type="match status" value="1"/>
</dbReference>
<gene>
    <name evidence="3" type="ORF">PF002_g22664</name>
</gene>
<reference evidence="3 4" key="1">
    <citation type="submission" date="2018-08" db="EMBL/GenBank/DDBJ databases">
        <title>Genomic investigation of the strawberry pathogen Phytophthora fragariae indicates pathogenicity is determined by transcriptional variation in three key races.</title>
        <authorList>
            <person name="Adams T.M."/>
            <person name="Armitage A.D."/>
            <person name="Sobczyk M.K."/>
            <person name="Bates H.J."/>
            <person name="Dunwell J.M."/>
            <person name="Nellist C.F."/>
            <person name="Harrison R.J."/>
        </authorList>
    </citation>
    <scope>NUCLEOTIDE SEQUENCE [LARGE SCALE GENOMIC DNA]</scope>
    <source>
        <strain evidence="3 4">BC-1</strain>
    </source>
</reference>